<sequence length="389" mass="42583">MNAPIVVGIDMGTYGTAVSYSKPLKSNPNRCGTVFTTSQWPSGGPETKVPTRIAYRNENHGHFGFGNDDFVWGFRVQPGMTASSWFKLHYNRAAAFTEYSDQKMNGGLEPGPITWPEATISSFETAVKRAGFGQRPIDQLDGTTEPVAAMYYMAPKLATQLRVGEGVVICDVGGGTTDICSFRITGNGARFQWEAIQTNHVGGRCAGAAVDCHLYRLLVERFGPAFQNLPIALKAPGSALMNASEGVKRDFAEGSGEPRQLPLPMDPGLLPNSPYYDSSRGLIRITRQDLYDCFNPVINEIIKLVNLQFGLTEMQAPSLNIRRLAFVGGLLNSSYVRGRLGVAFQNRPLLEVVIPDQPYVCFRLVLSKRSSFHSQLAVTKGAVLYKTVN</sequence>
<dbReference type="EMBL" id="CDMC01000002">
    <property type="protein sequence ID" value="CEN60441.1"/>
    <property type="molecule type" value="Genomic_DNA"/>
</dbReference>
<reference evidence="2" key="1">
    <citation type="journal article" date="2016" name="Genome Announc.">
        <title>Draft genome sequences of fungus Aspergillus calidoustus.</title>
        <authorList>
            <person name="Horn F."/>
            <person name="Linde J."/>
            <person name="Mattern D.J."/>
            <person name="Walther G."/>
            <person name="Guthke R."/>
            <person name="Scherlach K."/>
            <person name="Martin K."/>
            <person name="Brakhage A.A."/>
            <person name="Petzke L."/>
            <person name="Valiante V."/>
        </authorList>
    </citation>
    <scope>NUCLEOTIDE SEQUENCE [LARGE SCALE GENOMIC DNA]</scope>
    <source>
        <strain evidence="2">SF006504</strain>
    </source>
</reference>
<organism evidence="1 2">
    <name type="scientific">Aspergillus calidoustus</name>
    <dbReference type="NCBI Taxonomy" id="454130"/>
    <lineage>
        <taxon>Eukaryota</taxon>
        <taxon>Fungi</taxon>
        <taxon>Dikarya</taxon>
        <taxon>Ascomycota</taxon>
        <taxon>Pezizomycotina</taxon>
        <taxon>Eurotiomycetes</taxon>
        <taxon>Eurotiomycetidae</taxon>
        <taxon>Eurotiales</taxon>
        <taxon>Aspergillaceae</taxon>
        <taxon>Aspergillus</taxon>
        <taxon>Aspergillus subgen. Nidulantes</taxon>
    </lineage>
</organism>
<dbReference type="Gene3D" id="3.30.420.40">
    <property type="match status" value="2"/>
</dbReference>
<dbReference type="CDD" id="cd10170">
    <property type="entry name" value="ASKHA_NBD_HSP70"/>
    <property type="match status" value="1"/>
</dbReference>
<dbReference type="InterPro" id="IPR043129">
    <property type="entry name" value="ATPase_NBD"/>
</dbReference>
<dbReference type="AlphaFoldDB" id="A0A0U5GLM1"/>
<name>A0A0U5GLM1_ASPCI</name>
<dbReference type="PANTHER" id="PTHR42749">
    <property type="entry name" value="CELL SHAPE-DETERMINING PROTEIN MREB"/>
    <property type="match status" value="1"/>
</dbReference>
<protein>
    <recommendedName>
        <fullName evidence="3">Hsp70 family protein</fullName>
    </recommendedName>
</protein>
<dbReference type="STRING" id="454130.A0A0U5GLM1"/>
<accession>A0A0U5GLM1</accession>
<dbReference type="SUPFAM" id="SSF53067">
    <property type="entry name" value="Actin-like ATPase domain"/>
    <property type="match status" value="1"/>
</dbReference>
<evidence type="ECO:0000313" key="2">
    <source>
        <dbReference type="Proteomes" id="UP000054771"/>
    </source>
</evidence>
<dbReference type="Gene3D" id="3.90.640.10">
    <property type="entry name" value="Actin, Chain A, domain 4"/>
    <property type="match status" value="1"/>
</dbReference>
<proteinExistence type="predicted"/>
<dbReference type="Proteomes" id="UP000054771">
    <property type="component" value="Unassembled WGS sequence"/>
</dbReference>
<gene>
    <name evidence="1" type="ORF">ASPCAL02880</name>
</gene>
<evidence type="ECO:0000313" key="1">
    <source>
        <dbReference type="EMBL" id="CEN60441.1"/>
    </source>
</evidence>
<dbReference type="PANTHER" id="PTHR42749:SF1">
    <property type="entry name" value="CELL SHAPE-DETERMINING PROTEIN MREB"/>
    <property type="match status" value="1"/>
</dbReference>
<evidence type="ECO:0008006" key="3">
    <source>
        <dbReference type="Google" id="ProtNLM"/>
    </source>
</evidence>
<dbReference type="OrthoDB" id="2963168at2759"/>
<keyword evidence="2" id="KW-1185">Reference proteome</keyword>